<feature type="signal peptide" evidence="1">
    <location>
        <begin position="1"/>
        <end position="17"/>
    </location>
</feature>
<proteinExistence type="predicted"/>
<sequence>MLVIVCALFLITELPQGAILLLAFLSKQKSDDYYEIYQQLGDTFDILAL</sequence>
<dbReference type="EMBL" id="CAJOBJ010171829">
    <property type="protein sequence ID" value="CAF4885884.1"/>
    <property type="molecule type" value="Genomic_DNA"/>
</dbReference>
<protein>
    <submittedName>
        <fullName evidence="2">Uncharacterized protein</fullName>
    </submittedName>
</protein>
<feature type="non-terminal residue" evidence="2">
    <location>
        <position position="1"/>
    </location>
</feature>
<gene>
    <name evidence="2" type="ORF">GIL414_LOCUS51086</name>
</gene>
<keyword evidence="1" id="KW-0732">Signal</keyword>
<name>A0A8S3CJI4_9BILA</name>
<organism evidence="2 3">
    <name type="scientific">Rotaria magnacalcarata</name>
    <dbReference type="NCBI Taxonomy" id="392030"/>
    <lineage>
        <taxon>Eukaryota</taxon>
        <taxon>Metazoa</taxon>
        <taxon>Spiralia</taxon>
        <taxon>Gnathifera</taxon>
        <taxon>Rotifera</taxon>
        <taxon>Eurotatoria</taxon>
        <taxon>Bdelloidea</taxon>
        <taxon>Philodinida</taxon>
        <taxon>Philodinidae</taxon>
        <taxon>Rotaria</taxon>
    </lineage>
</organism>
<dbReference type="AlphaFoldDB" id="A0A8S3CJI4"/>
<dbReference type="Proteomes" id="UP000681720">
    <property type="component" value="Unassembled WGS sequence"/>
</dbReference>
<comment type="caution">
    <text evidence="2">The sequence shown here is derived from an EMBL/GenBank/DDBJ whole genome shotgun (WGS) entry which is preliminary data.</text>
</comment>
<reference evidence="2" key="1">
    <citation type="submission" date="2021-02" db="EMBL/GenBank/DDBJ databases">
        <authorList>
            <person name="Nowell W R."/>
        </authorList>
    </citation>
    <scope>NUCLEOTIDE SEQUENCE</scope>
</reference>
<feature type="chain" id="PRO_5035723525" evidence="1">
    <location>
        <begin position="18"/>
        <end position="49"/>
    </location>
</feature>
<evidence type="ECO:0000256" key="1">
    <source>
        <dbReference type="SAM" id="SignalP"/>
    </source>
</evidence>
<accession>A0A8S3CJI4</accession>
<evidence type="ECO:0000313" key="3">
    <source>
        <dbReference type="Proteomes" id="UP000681720"/>
    </source>
</evidence>
<evidence type="ECO:0000313" key="2">
    <source>
        <dbReference type="EMBL" id="CAF4885884.1"/>
    </source>
</evidence>